<keyword evidence="3" id="KW-0479">Metal-binding</keyword>
<evidence type="ECO:0000256" key="1">
    <source>
        <dbReference type="ARBA" id="ARBA00001954"/>
    </source>
</evidence>
<dbReference type="AlphaFoldDB" id="A0A0T6B0I9"/>
<comment type="cofactor">
    <cofactor evidence="1">
        <name>Fe(2+)</name>
        <dbReference type="ChEBI" id="CHEBI:29033"/>
    </cofactor>
</comment>
<keyword evidence="5" id="KW-0560">Oxidoreductase</keyword>
<accession>A0A0T6B0I9</accession>
<comment type="similarity">
    <text evidence="2">Belongs to the gamma-BBH/TMLD family.</text>
</comment>
<dbReference type="GO" id="GO:0046872">
    <property type="term" value="F:metal ion binding"/>
    <property type="evidence" value="ECO:0007669"/>
    <property type="project" value="UniProtKB-KW"/>
</dbReference>
<keyword evidence="4" id="KW-0223">Dioxygenase</keyword>
<keyword evidence="6" id="KW-0408">Iron</keyword>
<dbReference type="Proteomes" id="UP000051574">
    <property type="component" value="Unassembled WGS sequence"/>
</dbReference>
<evidence type="ECO:0000256" key="4">
    <source>
        <dbReference type="ARBA" id="ARBA00022964"/>
    </source>
</evidence>
<keyword evidence="9" id="KW-1185">Reference proteome</keyword>
<evidence type="ECO:0000256" key="2">
    <source>
        <dbReference type="ARBA" id="ARBA00008654"/>
    </source>
</evidence>
<dbReference type="Gene3D" id="3.30.2020.30">
    <property type="match status" value="1"/>
</dbReference>
<evidence type="ECO:0000256" key="6">
    <source>
        <dbReference type="ARBA" id="ARBA00023004"/>
    </source>
</evidence>
<dbReference type="InterPro" id="IPR038492">
    <property type="entry name" value="GBBH-like_N_sf"/>
</dbReference>
<sequence>MNISRLSKILHQISNSGEKILTSEQNLFKNKNRWIGILAKISEDNENLEIKRNKIIDKFPLVWLRDNCTCENCFHKSSQSRIINWKEFDVDVKVRSIEAIDENNIVINWNDDHKSVYPLNWLESRSFSKVHQEKFLNGVCTPAKHLWSKNEFLDILKDYE</sequence>
<evidence type="ECO:0000313" key="8">
    <source>
        <dbReference type="EMBL" id="KRT80841.1"/>
    </source>
</evidence>
<evidence type="ECO:0000256" key="3">
    <source>
        <dbReference type="ARBA" id="ARBA00022723"/>
    </source>
</evidence>
<reference evidence="8 9" key="1">
    <citation type="submission" date="2015-09" db="EMBL/GenBank/DDBJ databases">
        <title>Draft genome of the scarab beetle Oryctes borbonicus.</title>
        <authorList>
            <person name="Meyer J.M."/>
            <person name="Markov G.V."/>
            <person name="Baskaran P."/>
            <person name="Herrmann M."/>
            <person name="Sommer R.J."/>
            <person name="Roedelsperger C."/>
        </authorList>
    </citation>
    <scope>NUCLEOTIDE SEQUENCE [LARGE SCALE GENOMIC DNA]</scope>
    <source>
        <strain evidence="8">OB123</strain>
        <tissue evidence="8">Whole animal</tissue>
    </source>
</reference>
<comment type="caution">
    <text evidence="8">The sequence shown here is derived from an EMBL/GenBank/DDBJ whole genome shotgun (WGS) entry which is preliminary data.</text>
</comment>
<name>A0A0T6B0I9_9SCAR</name>
<evidence type="ECO:0000313" key="9">
    <source>
        <dbReference type="Proteomes" id="UP000051574"/>
    </source>
</evidence>
<dbReference type="EMBL" id="LJIG01016358">
    <property type="protein sequence ID" value="KRT80841.1"/>
    <property type="molecule type" value="Genomic_DNA"/>
</dbReference>
<evidence type="ECO:0000259" key="7">
    <source>
        <dbReference type="Pfam" id="PF06155"/>
    </source>
</evidence>
<organism evidence="8 9">
    <name type="scientific">Oryctes borbonicus</name>
    <dbReference type="NCBI Taxonomy" id="1629725"/>
    <lineage>
        <taxon>Eukaryota</taxon>
        <taxon>Metazoa</taxon>
        <taxon>Ecdysozoa</taxon>
        <taxon>Arthropoda</taxon>
        <taxon>Hexapoda</taxon>
        <taxon>Insecta</taxon>
        <taxon>Pterygota</taxon>
        <taxon>Neoptera</taxon>
        <taxon>Endopterygota</taxon>
        <taxon>Coleoptera</taxon>
        <taxon>Polyphaga</taxon>
        <taxon>Scarabaeiformia</taxon>
        <taxon>Scarabaeidae</taxon>
        <taxon>Dynastinae</taxon>
        <taxon>Oryctes</taxon>
    </lineage>
</organism>
<feature type="non-terminal residue" evidence="8">
    <location>
        <position position="160"/>
    </location>
</feature>
<dbReference type="Pfam" id="PF06155">
    <property type="entry name" value="GBBH-like_N"/>
    <property type="match status" value="1"/>
</dbReference>
<dbReference type="OrthoDB" id="6769601at2759"/>
<proteinExistence type="inferred from homology"/>
<dbReference type="FunFam" id="3.30.2020.30:FF:000002">
    <property type="entry name" value="Putative gamma-butyrobetaine dioxygenase"/>
    <property type="match status" value="1"/>
</dbReference>
<protein>
    <recommendedName>
        <fullName evidence="7">Gamma-butyrobetaine hydroxylase-like N-terminal domain-containing protein</fullName>
    </recommendedName>
</protein>
<gene>
    <name evidence="8" type="ORF">AMK59_5280</name>
</gene>
<evidence type="ECO:0000256" key="5">
    <source>
        <dbReference type="ARBA" id="ARBA00023002"/>
    </source>
</evidence>
<feature type="domain" description="Gamma-butyrobetaine hydroxylase-like N-terminal" evidence="7">
    <location>
        <begin position="41"/>
        <end position="122"/>
    </location>
</feature>
<dbReference type="GO" id="GO:0051213">
    <property type="term" value="F:dioxygenase activity"/>
    <property type="evidence" value="ECO:0007669"/>
    <property type="project" value="UniProtKB-KW"/>
</dbReference>
<dbReference type="InterPro" id="IPR010376">
    <property type="entry name" value="GBBH-like_N"/>
</dbReference>